<reference evidence="10 11" key="1">
    <citation type="submission" date="2016-08" db="EMBL/GenBank/DDBJ databases">
        <title>Whole genome sequence of Mesorhizobium sp. strain UASWS1009 isolated from industrial sewage.</title>
        <authorList>
            <person name="Crovadore J."/>
            <person name="Calmin G."/>
            <person name="Chablais R."/>
            <person name="Cochard B."/>
            <person name="Lefort F."/>
        </authorList>
    </citation>
    <scope>NUCLEOTIDE SEQUENCE [LARGE SCALE GENOMIC DNA]</scope>
    <source>
        <strain evidence="10 11">UASWS1009</strain>
    </source>
</reference>
<dbReference type="PANTHER" id="PTHR43821">
    <property type="entry name" value="NAD(P)H NITROREDUCTASE YDJA-RELATED"/>
    <property type="match status" value="1"/>
</dbReference>
<evidence type="ECO:0000256" key="5">
    <source>
        <dbReference type="ARBA" id="ARBA00023002"/>
    </source>
</evidence>
<dbReference type="OrthoDB" id="9804207at2"/>
<comment type="cofactor">
    <cofactor evidence="8">
        <name>FMN</name>
        <dbReference type="ChEBI" id="CHEBI:58210"/>
    </cofactor>
    <text evidence="8">Binds 1 FMN per subunit.</text>
</comment>
<dbReference type="Gene3D" id="3.40.109.10">
    <property type="entry name" value="NADH Oxidase"/>
    <property type="match status" value="1"/>
</dbReference>
<evidence type="ECO:0000256" key="8">
    <source>
        <dbReference type="PIRSR" id="PIRSR000232-1"/>
    </source>
</evidence>
<protein>
    <recommendedName>
        <fullName evidence="7">Putative NAD(P)H nitroreductase</fullName>
        <ecNumber evidence="7">1.-.-.-</ecNumber>
    </recommendedName>
</protein>
<feature type="binding site" description="in other chain" evidence="8">
    <location>
        <begin position="12"/>
        <end position="14"/>
    </location>
    <ligand>
        <name>FMN</name>
        <dbReference type="ChEBI" id="CHEBI:58210"/>
        <note>ligand shared between dimeric partners</note>
    </ligand>
</feature>
<dbReference type="Pfam" id="PF00881">
    <property type="entry name" value="Nitroreductase"/>
    <property type="match status" value="1"/>
</dbReference>
<dbReference type="GO" id="GO:0016491">
    <property type="term" value="F:oxidoreductase activity"/>
    <property type="evidence" value="ECO:0007669"/>
    <property type="project" value="UniProtKB-UniRule"/>
</dbReference>
<evidence type="ECO:0000259" key="9">
    <source>
        <dbReference type="Pfam" id="PF00881"/>
    </source>
</evidence>
<evidence type="ECO:0000256" key="7">
    <source>
        <dbReference type="PIRNR" id="PIRNR000232"/>
    </source>
</evidence>
<proteinExistence type="inferred from homology"/>
<organism evidence="10 11">
    <name type="scientific">Mesorhizobium hungaricum</name>
    <dbReference type="NCBI Taxonomy" id="1566387"/>
    <lineage>
        <taxon>Bacteria</taxon>
        <taxon>Pseudomonadati</taxon>
        <taxon>Pseudomonadota</taxon>
        <taxon>Alphaproteobacteria</taxon>
        <taxon>Hyphomicrobiales</taxon>
        <taxon>Phyllobacteriaceae</taxon>
        <taxon>Mesorhizobium</taxon>
    </lineage>
</organism>
<dbReference type="InterPro" id="IPR000415">
    <property type="entry name" value="Nitroreductase-like"/>
</dbReference>
<dbReference type="InterPro" id="IPR026021">
    <property type="entry name" value="YdjA-like"/>
</dbReference>
<evidence type="ECO:0000256" key="6">
    <source>
        <dbReference type="ARBA" id="ARBA00023027"/>
    </source>
</evidence>
<sequence>MKQPILDYLLTRNSAPIPELKAPAPSDAEIATIIAAASRVPDHGKLEPWRFILYRGETRVEVGKQLAALAESREGPLSDVRRDQELARFSRAPLVIGIVSVPKAHPKIPEWEKFLSGGMAAMNLMMAANALGYGTNMISNWYSDVPEGRALLGLAPDERVIGFVHIGTFAGTAPERPRPDPAKLYADYAGPWKPTAG</sequence>
<feature type="binding site" evidence="8">
    <location>
        <position position="43"/>
    </location>
    <ligand>
        <name>FMN</name>
        <dbReference type="ChEBI" id="CHEBI:58210"/>
        <note>ligand shared between dimeric partners</note>
    </ligand>
</feature>
<feature type="binding site" description="in other chain" evidence="8">
    <location>
        <begin position="137"/>
        <end position="139"/>
    </location>
    <ligand>
        <name>FMN</name>
        <dbReference type="ChEBI" id="CHEBI:58210"/>
        <note>ligand shared between dimeric partners</note>
    </ligand>
</feature>
<dbReference type="PANTHER" id="PTHR43821:SF1">
    <property type="entry name" value="NAD(P)H NITROREDUCTASE YDJA-RELATED"/>
    <property type="match status" value="1"/>
</dbReference>
<dbReference type="Proteomes" id="UP000094412">
    <property type="component" value="Unassembled WGS sequence"/>
</dbReference>
<gene>
    <name evidence="10" type="ORF">QV13_17765</name>
</gene>
<dbReference type="EC" id="1.-.-.-" evidence="7"/>
<name>A0A1C2DHT7_9HYPH</name>
<evidence type="ECO:0000256" key="4">
    <source>
        <dbReference type="ARBA" id="ARBA00022857"/>
    </source>
</evidence>
<comment type="similarity">
    <text evidence="1 7">Belongs to the nitroreductase family.</text>
</comment>
<keyword evidence="6 7" id="KW-0520">NAD</keyword>
<evidence type="ECO:0000256" key="1">
    <source>
        <dbReference type="ARBA" id="ARBA00007118"/>
    </source>
</evidence>
<keyword evidence="2 7" id="KW-0285">Flavoprotein</keyword>
<dbReference type="SUPFAM" id="SSF55469">
    <property type="entry name" value="FMN-dependent nitroreductase-like"/>
    <property type="match status" value="1"/>
</dbReference>
<dbReference type="STRING" id="1566387.QV13_17765"/>
<dbReference type="InterPro" id="IPR052530">
    <property type="entry name" value="NAD(P)H_nitroreductase"/>
</dbReference>
<evidence type="ECO:0000256" key="3">
    <source>
        <dbReference type="ARBA" id="ARBA00022643"/>
    </source>
</evidence>
<accession>A0A1C2DHT7</accession>
<comment type="caution">
    <text evidence="10">The sequence shown here is derived from an EMBL/GenBank/DDBJ whole genome shotgun (WGS) entry which is preliminary data.</text>
</comment>
<keyword evidence="4 7" id="KW-0521">NADP</keyword>
<keyword evidence="3 7" id="KW-0288">FMN</keyword>
<dbReference type="PIRSF" id="PIRSF000232">
    <property type="entry name" value="YdjA"/>
    <property type="match status" value="1"/>
</dbReference>
<evidence type="ECO:0000313" key="10">
    <source>
        <dbReference type="EMBL" id="OCX14339.1"/>
    </source>
</evidence>
<feature type="domain" description="Nitroreductase" evidence="9">
    <location>
        <begin position="23"/>
        <end position="167"/>
    </location>
</feature>
<dbReference type="AlphaFoldDB" id="A0A1C2DHT7"/>
<dbReference type="EMBL" id="MDEO01000035">
    <property type="protein sequence ID" value="OCX14339.1"/>
    <property type="molecule type" value="Genomic_DNA"/>
</dbReference>
<keyword evidence="11" id="KW-1185">Reference proteome</keyword>
<feature type="binding site" evidence="8">
    <location>
        <position position="39"/>
    </location>
    <ligand>
        <name>FMN</name>
        <dbReference type="ChEBI" id="CHEBI:58210"/>
        <note>ligand shared between dimeric partners</note>
    </ligand>
</feature>
<dbReference type="InterPro" id="IPR029479">
    <property type="entry name" value="Nitroreductase"/>
</dbReference>
<evidence type="ECO:0000256" key="2">
    <source>
        <dbReference type="ARBA" id="ARBA00022630"/>
    </source>
</evidence>
<dbReference type="RefSeq" id="WP_024924803.1">
    <property type="nucleotide sequence ID" value="NZ_MDEO01000035.1"/>
</dbReference>
<keyword evidence="5 7" id="KW-0560">Oxidoreductase</keyword>
<evidence type="ECO:0000313" key="11">
    <source>
        <dbReference type="Proteomes" id="UP000094412"/>
    </source>
</evidence>